<dbReference type="Proteomes" id="UP000264217">
    <property type="component" value="Unassembled WGS sequence"/>
</dbReference>
<comment type="caution">
    <text evidence="2">The sequence shown here is derived from an EMBL/GenBank/DDBJ whole genome shotgun (WGS) entry which is preliminary data.</text>
</comment>
<reference evidence="2 3" key="1">
    <citation type="submission" date="2018-08" db="EMBL/GenBank/DDBJ databases">
        <title>Mucilaginibacter sp. MYSH2.</title>
        <authorList>
            <person name="Seo T."/>
        </authorList>
    </citation>
    <scope>NUCLEOTIDE SEQUENCE [LARGE SCALE GENOMIC DNA]</scope>
    <source>
        <strain evidence="2 3">MYSH2</strain>
    </source>
</reference>
<feature type="signal peptide" evidence="1">
    <location>
        <begin position="1"/>
        <end position="19"/>
    </location>
</feature>
<keyword evidence="1" id="KW-0732">Signal</keyword>
<accession>A0A372NPZ9</accession>
<organism evidence="2 3">
    <name type="scientific">Mucilaginibacter conchicola</name>
    <dbReference type="NCBI Taxonomy" id="2303333"/>
    <lineage>
        <taxon>Bacteria</taxon>
        <taxon>Pseudomonadati</taxon>
        <taxon>Bacteroidota</taxon>
        <taxon>Sphingobacteriia</taxon>
        <taxon>Sphingobacteriales</taxon>
        <taxon>Sphingobacteriaceae</taxon>
        <taxon>Mucilaginibacter</taxon>
    </lineage>
</organism>
<evidence type="ECO:0000256" key="1">
    <source>
        <dbReference type="SAM" id="SignalP"/>
    </source>
</evidence>
<feature type="chain" id="PRO_5016944679" evidence="1">
    <location>
        <begin position="20"/>
        <end position="158"/>
    </location>
</feature>
<protein>
    <submittedName>
        <fullName evidence="2">Uncharacterized protein</fullName>
    </submittedName>
</protein>
<sequence length="158" mass="18252">MKSLICLLILCAFAFASFAQTPFNYKYKSRLDLMWNGGFYIIYVNENGDALIVKGNYNRKNNDDAPDYKNVSVSKTFKLKSANEYFAALRKLATLPRNDNFNDNGDCPLAQLYFNGQKIFSGSYMINSAMEFQRPLMGNLPRNFSPYHQESNPWYQSR</sequence>
<name>A0A372NPZ9_9SPHI</name>
<keyword evidence="3" id="KW-1185">Reference proteome</keyword>
<dbReference type="RefSeq" id="WP_117393204.1">
    <property type="nucleotide sequence ID" value="NZ_QWDC01000003.1"/>
</dbReference>
<evidence type="ECO:0000313" key="3">
    <source>
        <dbReference type="Proteomes" id="UP000264217"/>
    </source>
</evidence>
<proteinExistence type="predicted"/>
<dbReference type="AlphaFoldDB" id="A0A372NPZ9"/>
<evidence type="ECO:0000313" key="2">
    <source>
        <dbReference type="EMBL" id="RFZ91002.1"/>
    </source>
</evidence>
<dbReference type="EMBL" id="QWDC01000003">
    <property type="protein sequence ID" value="RFZ91002.1"/>
    <property type="molecule type" value="Genomic_DNA"/>
</dbReference>
<gene>
    <name evidence="2" type="ORF">D0C36_18835</name>
</gene>